<evidence type="ECO:0000313" key="2">
    <source>
        <dbReference type="EMBL" id="KAA1116632.1"/>
    </source>
</evidence>
<evidence type="ECO:0000256" key="1">
    <source>
        <dbReference type="SAM" id="MobiDB-lite"/>
    </source>
</evidence>
<keyword evidence="3" id="KW-1185">Reference proteome</keyword>
<dbReference type="Proteomes" id="UP000324748">
    <property type="component" value="Unassembled WGS sequence"/>
</dbReference>
<name>A0A5B0QTN1_PUCGR</name>
<feature type="region of interest" description="Disordered" evidence="1">
    <location>
        <begin position="439"/>
        <end position="485"/>
    </location>
</feature>
<sequence>MAFPPHLLLGRFVLPPPPVPHGSHSSASPAGLTSISPISLSAVPFIWLTMLPFSNIEGASQKLYLGEPRRESVPFETQLTTNTAPAQTNDGPLRVMKIYHKHPSTESQLAAAGGGSLTPGNLRVIAIDYLVFNRTATNQITHAIPSALKGSPAASSKEWEKITPTFDTVWKAALKVWSWPNVQQCIITLLRDRRPLVADHLVNFQEKGLLKWQCILANHLTYGANKNHFVHSDKDFTPFVAAVIKKPAAKVTIKLVMDDPARSAKKRQAEQSQDNSLAMSYALNDERVALQRLQTRVVLNLKCDQDSAARTRFVVEITNHITSTYGCDSESLHIKDPDDPACLMRVTRDGLFVWSRALVHGAQGVTIEVPPATKEFVSEPIQIYTLAEQRPLDGRQGGKSLSAKPGAWLALGTTKFTAPRVTASGRIRPPCIIPAGQTDVATATKSPPSNASEDARNARGLSTDRLGTPPGGLQGGGGEETFPKGCSSIWTRFRTTSRGQSPQLLA</sequence>
<protein>
    <submittedName>
        <fullName evidence="2">Uncharacterized protein</fullName>
    </submittedName>
</protein>
<evidence type="ECO:0000313" key="3">
    <source>
        <dbReference type="Proteomes" id="UP000324748"/>
    </source>
</evidence>
<reference evidence="2 3" key="1">
    <citation type="submission" date="2019-05" db="EMBL/GenBank/DDBJ databases">
        <title>Emergence of the Ug99 lineage of the wheat stem rust pathogen through somatic hybridization.</title>
        <authorList>
            <person name="Li F."/>
            <person name="Upadhyaya N.M."/>
            <person name="Sperschneider J."/>
            <person name="Matny O."/>
            <person name="Nguyen-Phuc H."/>
            <person name="Mago R."/>
            <person name="Raley C."/>
            <person name="Miller M.E."/>
            <person name="Silverstein K.A.T."/>
            <person name="Henningsen E."/>
            <person name="Hirsch C.D."/>
            <person name="Visser B."/>
            <person name="Pretorius Z.A."/>
            <person name="Steffenson B.J."/>
            <person name="Schwessinger B."/>
            <person name="Dodds P.N."/>
            <person name="Figueroa M."/>
        </authorList>
    </citation>
    <scope>NUCLEOTIDE SEQUENCE [LARGE SCALE GENOMIC DNA]</scope>
    <source>
        <strain evidence="2">21-0</strain>
    </source>
</reference>
<proteinExistence type="predicted"/>
<accession>A0A5B0QTN1</accession>
<dbReference type="AlphaFoldDB" id="A0A5B0QTN1"/>
<dbReference type="EMBL" id="VSWC01000003">
    <property type="protein sequence ID" value="KAA1116632.1"/>
    <property type="molecule type" value="Genomic_DNA"/>
</dbReference>
<gene>
    <name evidence="2" type="ORF">PGT21_020977</name>
</gene>
<comment type="caution">
    <text evidence="2">The sequence shown here is derived from an EMBL/GenBank/DDBJ whole genome shotgun (WGS) entry which is preliminary data.</text>
</comment>
<feature type="compositionally biased region" description="Polar residues" evidence="1">
    <location>
        <begin position="439"/>
        <end position="452"/>
    </location>
</feature>
<feature type="compositionally biased region" description="Gly residues" evidence="1">
    <location>
        <begin position="469"/>
        <end position="479"/>
    </location>
</feature>
<dbReference type="OrthoDB" id="10348557at2759"/>
<organism evidence="2 3">
    <name type="scientific">Puccinia graminis f. sp. tritici</name>
    <dbReference type="NCBI Taxonomy" id="56615"/>
    <lineage>
        <taxon>Eukaryota</taxon>
        <taxon>Fungi</taxon>
        <taxon>Dikarya</taxon>
        <taxon>Basidiomycota</taxon>
        <taxon>Pucciniomycotina</taxon>
        <taxon>Pucciniomycetes</taxon>
        <taxon>Pucciniales</taxon>
        <taxon>Pucciniaceae</taxon>
        <taxon>Puccinia</taxon>
    </lineage>
</organism>